<evidence type="ECO:0000259" key="1">
    <source>
        <dbReference type="Pfam" id="PF01551"/>
    </source>
</evidence>
<dbReference type="Pfam" id="PF01551">
    <property type="entry name" value="Peptidase_M23"/>
    <property type="match status" value="1"/>
</dbReference>
<evidence type="ECO:0000313" key="3">
    <source>
        <dbReference type="Proteomes" id="UP000218165"/>
    </source>
</evidence>
<dbReference type="InterPro" id="IPR011055">
    <property type="entry name" value="Dup_hybrid_motif"/>
</dbReference>
<dbReference type="InterPro" id="IPR016047">
    <property type="entry name" value="M23ase_b-sheet_dom"/>
</dbReference>
<dbReference type="KEGG" id="brz:CFK38_10195"/>
<sequence length="210" mass="22055">MSSGGPLVLALPFRGRWKVQNSPADRVPSHGTAQFALAHSIDLVPVDEHGRTAPFGLRSLVLPEPPEAFPGFGREALSPVDGVIHSLLDSLDDHHAGRGLPSIGFALTQRRRAAAGWTALAGNHVILRARHRGTEVYVALCHLRRGSVTVRPGQEIRVGAPLGSCGNSGNSTEPHLHLQAMSAADPSVARAVPFTLPDGLPRGGQVVDGG</sequence>
<dbReference type="EMBL" id="CP023563">
    <property type="protein sequence ID" value="ATG51851.1"/>
    <property type="molecule type" value="Genomic_DNA"/>
</dbReference>
<reference evidence="3" key="1">
    <citation type="submission" date="2017-09" db="EMBL/GenBank/DDBJ databases">
        <title>Brachybacterium sp. VM2412.</title>
        <authorList>
            <person name="Tak E.J."/>
            <person name="Bae J.-W."/>
        </authorList>
    </citation>
    <scope>NUCLEOTIDE SEQUENCE [LARGE SCALE GENOMIC DNA]</scope>
    <source>
        <strain evidence="3">VM2412</strain>
    </source>
</reference>
<dbReference type="CDD" id="cd12797">
    <property type="entry name" value="M23_peptidase"/>
    <property type="match status" value="1"/>
</dbReference>
<feature type="domain" description="M23ase beta-sheet core" evidence="1">
    <location>
        <begin position="115"/>
        <end position="183"/>
    </location>
</feature>
<dbReference type="OrthoDB" id="9809488at2"/>
<gene>
    <name evidence="2" type="ORF">CFK38_10195</name>
</gene>
<dbReference type="AlphaFoldDB" id="A0A291GNP5"/>
<proteinExistence type="predicted"/>
<organism evidence="2 3">
    <name type="scientific">Brachybacterium vulturis</name>
    <dbReference type="NCBI Taxonomy" id="2017484"/>
    <lineage>
        <taxon>Bacteria</taxon>
        <taxon>Bacillati</taxon>
        <taxon>Actinomycetota</taxon>
        <taxon>Actinomycetes</taxon>
        <taxon>Micrococcales</taxon>
        <taxon>Dermabacteraceae</taxon>
        <taxon>Brachybacterium</taxon>
    </lineage>
</organism>
<dbReference type="Gene3D" id="2.70.70.10">
    <property type="entry name" value="Glucose Permease (Domain IIA)"/>
    <property type="match status" value="1"/>
</dbReference>
<keyword evidence="3" id="KW-1185">Reference proteome</keyword>
<dbReference type="SUPFAM" id="SSF51261">
    <property type="entry name" value="Duplicated hybrid motif"/>
    <property type="match status" value="1"/>
</dbReference>
<name>A0A291GNP5_9MICO</name>
<evidence type="ECO:0000313" key="2">
    <source>
        <dbReference type="EMBL" id="ATG51851.1"/>
    </source>
</evidence>
<dbReference type="Proteomes" id="UP000218165">
    <property type="component" value="Chromosome"/>
</dbReference>
<dbReference type="RefSeq" id="WP_096802970.1">
    <property type="nucleotide sequence ID" value="NZ_CP023563.1"/>
</dbReference>
<accession>A0A291GNP5</accession>
<protein>
    <submittedName>
        <fullName evidence="2">Peptidase</fullName>
    </submittedName>
</protein>